<evidence type="ECO:0000259" key="8">
    <source>
        <dbReference type="PROSITE" id="PS51366"/>
    </source>
</evidence>
<organism evidence="9">
    <name type="scientific">Paracyclopina nana</name>
    <name type="common">Marine copepod</name>
    <dbReference type="NCBI Taxonomy" id="565004"/>
    <lineage>
        <taxon>Eukaryota</taxon>
        <taxon>Metazoa</taxon>
        <taxon>Ecdysozoa</taxon>
        <taxon>Arthropoda</taxon>
        <taxon>Crustacea</taxon>
        <taxon>Multicrustacea</taxon>
        <taxon>Hexanauplia</taxon>
        <taxon>Copepoda</taxon>
        <taxon>Cyclopoida</taxon>
        <taxon>Cyclopettidae</taxon>
        <taxon>Paracyclopina</taxon>
    </lineage>
</organism>
<sequence length="482" mass="53510">MASLHLNDLPDEIDFAVKNGRSNSCDAIAEVDEDDLDLELGENGAAGDDPLKDEERKAAALRIIRRAKRAGVGRDRAYSTSEGSNFPAAPSATVKVAKNSRKSRTGFGRGLPKKGGGGGKGTWGKLGCELELPWIDPNDPNYESDSEKADSPKALNGKSNIDLKALVPEMAEEDVRKTVEPLILEYFENSDSTEVLFSLQEMLPNLGSRRWMVVSITIELAMDHKPSHRELASVLISDLYQKVISQRDIGKAFDYLLKNIEDLVLDTPDAPTILGNFISRAIADDCIPPKFLMSYKGNVGTELAGKALCRAHTLLNMKHGLVRLDNVWGVGGGLRPVKYLIKQIVLLLKEFLCSGDVEEASRCLRDLEVPHFHHELVYEAVVMVIESMHEKTEEAMCKLLQALFRSFIISIDQMKNGFERVYDVMPEIVIDVPAAYTILERFVIRCKSAGMLTDELVRKMPSRGRKRFVSEGDGGLVKEGYW</sequence>
<dbReference type="PROSITE" id="PS51366">
    <property type="entry name" value="MI"/>
    <property type="match status" value="2"/>
</dbReference>
<evidence type="ECO:0000256" key="7">
    <source>
        <dbReference type="SAM" id="MobiDB-lite"/>
    </source>
</evidence>
<dbReference type="PANTHER" id="PTHR12626">
    <property type="entry name" value="PROGRAMMED CELL DEATH 4"/>
    <property type="match status" value="1"/>
</dbReference>
<evidence type="ECO:0000256" key="2">
    <source>
        <dbReference type="ARBA" id="ARBA00005497"/>
    </source>
</evidence>
<dbReference type="GO" id="GO:0005634">
    <property type="term" value="C:nucleus"/>
    <property type="evidence" value="ECO:0007669"/>
    <property type="project" value="TreeGrafter"/>
</dbReference>
<dbReference type="GO" id="GO:0005829">
    <property type="term" value="C:cytosol"/>
    <property type="evidence" value="ECO:0007669"/>
    <property type="project" value="TreeGrafter"/>
</dbReference>
<accession>A0A076FGM6</accession>
<evidence type="ECO:0000256" key="3">
    <source>
        <dbReference type="ARBA" id="ARBA00014414"/>
    </source>
</evidence>
<evidence type="ECO:0000256" key="4">
    <source>
        <dbReference type="ARBA" id="ARBA00022490"/>
    </source>
</evidence>
<dbReference type="Pfam" id="PF02847">
    <property type="entry name" value="MA3"/>
    <property type="match status" value="2"/>
</dbReference>
<dbReference type="InterPro" id="IPR039778">
    <property type="entry name" value="PDCD4"/>
</dbReference>
<dbReference type="AlphaFoldDB" id="A0A076FGM6"/>
<keyword evidence="4" id="KW-0963">Cytoplasm</keyword>
<name>A0A076FGM6_PARNA</name>
<evidence type="ECO:0000256" key="6">
    <source>
        <dbReference type="ARBA" id="ARBA00023242"/>
    </source>
</evidence>
<comment type="subcellular location">
    <subcellularLocation>
        <location evidence="1">Cytoplasm</location>
    </subcellularLocation>
</comment>
<protein>
    <recommendedName>
        <fullName evidence="3">Programmed cell death protein 4</fullName>
    </recommendedName>
</protein>
<feature type="domain" description="MI" evidence="8">
    <location>
        <begin position="174"/>
        <end position="297"/>
    </location>
</feature>
<evidence type="ECO:0000313" key="9">
    <source>
        <dbReference type="EMBL" id="AII16549.1"/>
    </source>
</evidence>
<dbReference type="SUPFAM" id="SSF48371">
    <property type="entry name" value="ARM repeat"/>
    <property type="match status" value="2"/>
</dbReference>
<dbReference type="FunFam" id="1.25.40.180:FF:000009">
    <property type="entry name" value="programmed cell death protein 4"/>
    <property type="match status" value="1"/>
</dbReference>
<feature type="region of interest" description="Disordered" evidence="7">
    <location>
        <begin position="72"/>
        <end position="122"/>
    </location>
</feature>
<reference evidence="9" key="1">
    <citation type="submission" date="2013-08" db="EMBL/GenBank/DDBJ databases">
        <title>Paracyclopina nana immune related genes.</title>
        <authorList>
            <person name="Kim B.-M."/>
            <person name="Rhee J.-S."/>
            <person name="Lee J.-S."/>
        </authorList>
    </citation>
    <scope>NUCLEOTIDE SEQUENCE</scope>
</reference>
<dbReference type="PANTHER" id="PTHR12626:SF0">
    <property type="entry name" value="PROGRAMMED CELL DEATH PROTEIN 4"/>
    <property type="match status" value="1"/>
</dbReference>
<dbReference type="SMART" id="SM00544">
    <property type="entry name" value="MA3"/>
    <property type="match status" value="2"/>
</dbReference>
<proteinExistence type="evidence at transcript level"/>
<dbReference type="GO" id="GO:0045892">
    <property type="term" value="P:negative regulation of DNA-templated transcription"/>
    <property type="evidence" value="ECO:0007669"/>
    <property type="project" value="InterPro"/>
</dbReference>
<evidence type="ECO:0000256" key="1">
    <source>
        <dbReference type="ARBA" id="ARBA00004496"/>
    </source>
</evidence>
<dbReference type="InterPro" id="IPR016024">
    <property type="entry name" value="ARM-type_fold"/>
</dbReference>
<keyword evidence="5" id="KW-0677">Repeat</keyword>
<feature type="compositionally biased region" description="Gly residues" evidence="7">
    <location>
        <begin position="107"/>
        <end position="122"/>
    </location>
</feature>
<keyword evidence="6" id="KW-0539">Nucleus</keyword>
<comment type="similarity">
    <text evidence="2">Belongs to the PDCD4 family.</text>
</comment>
<dbReference type="Gene3D" id="1.25.40.180">
    <property type="match status" value="2"/>
</dbReference>
<dbReference type="FunFam" id="1.25.40.180:FF:000008">
    <property type="entry name" value="Programmed cell death protein 4"/>
    <property type="match status" value="1"/>
</dbReference>
<feature type="non-terminal residue" evidence="9">
    <location>
        <position position="482"/>
    </location>
</feature>
<evidence type="ECO:0000256" key="5">
    <source>
        <dbReference type="ARBA" id="ARBA00022737"/>
    </source>
</evidence>
<dbReference type="InterPro" id="IPR003891">
    <property type="entry name" value="Initiation_fac_eIF4g_MI"/>
</dbReference>
<dbReference type="EMBL" id="KF516645">
    <property type="protein sequence ID" value="AII16549.1"/>
    <property type="molecule type" value="mRNA"/>
</dbReference>
<feature type="domain" description="MI" evidence="8">
    <location>
        <begin position="339"/>
        <end position="462"/>
    </location>
</feature>